<feature type="region of interest" description="Disordered" evidence="2">
    <location>
        <begin position="44"/>
        <end position="65"/>
    </location>
</feature>
<reference evidence="3" key="1">
    <citation type="submission" date="2020-04" db="EMBL/GenBank/DDBJ databases">
        <authorList>
            <person name="Alioto T."/>
            <person name="Alioto T."/>
            <person name="Gomez Garrido J."/>
        </authorList>
    </citation>
    <scope>NUCLEOTIDE SEQUENCE</scope>
    <source>
        <strain evidence="3">A484AB</strain>
    </source>
</reference>
<dbReference type="EMBL" id="CACRXK020010324">
    <property type="protein sequence ID" value="CAB4019158.1"/>
    <property type="molecule type" value="Genomic_DNA"/>
</dbReference>
<dbReference type="GO" id="GO:0005737">
    <property type="term" value="C:cytoplasm"/>
    <property type="evidence" value="ECO:0007669"/>
    <property type="project" value="UniProtKB-ARBA"/>
</dbReference>
<feature type="coiled-coil region" evidence="1">
    <location>
        <begin position="165"/>
        <end position="206"/>
    </location>
</feature>
<dbReference type="InterPro" id="IPR032419">
    <property type="entry name" value="CC2-LZ_dom"/>
</dbReference>
<dbReference type="PANTHER" id="PTHR31882:SF11">
    <property type="entry name" value="HDA1 COMPLEX SUBUNIT 2"/>
    <property type="match status" value="1"/>
</dbReference>
<keyword evidence="1" id="KW-0175">Coiled coil</keyword>
<gene>
    <name evidence="3" type="ORF">PACLA_8A077478</name>
</gene>
<keyword evidence="4" id="KW-1185">Reference proteome</keyword>
<dbReference type="PANTHER" id="PTHR31882">
    <property type="entry name" value="TNFAIP3-INTERACTING PROTEIN COILED COIL FAMILY MEMBER"/>
    <property type="match status" value="1"/>
</dbReference>
<sequence length="295" mass="34634">MSNENKTECCKCKELAEKVVAGAKDNERLAKMIRNLRQENERAVELRHRCSGSSGSQSGTTGDDKGYKEKFQALVEINHGWKKDYEELQMRYEMLKGEKRLLEEEEKELKLHISELEKRQGPLESELARLAAALYAQQQGFSNGGPSEEQCEILKSQIIVYKEDFERERNDREKLHEEKEKYKQKLEDSEEIIRKLTAELDACKAREESRRHSWSENGYLSERVATPPRYQVHYTYPYQPVDQRWRMEQQRRGILPRNPPPTSLFYGGDVEVDEIVVEKYEVNFSRMDFQGTVLT</sequence>
<dbReference type="GO" id="GO:0043122">
    <property type="term" value="P:regulation of canonical NF-kappaB signal transduction"/>
    <property type="evidence" value="ECO:0007669"/>
    <property type="project" value="UniProtKB-ARBA"/>
</dbReference>
<evidence type="ECO:0000256" key="1">
    <source>
        <dbReference type="SAM" id="Coils"/>
    </source>
</evidence>
<evidence type="ECO:0000256" key="2">
    <source>
        <dbReference type="SAM" id="MobiDB-lite"/>
    </source>
</evidence>
<evidence type="ECO:0000313" key="4">
    <source>
        <dbReference type="Proteomes" id="UP001152795"/>
    </source>
</evidence>
<name>A0A7D9EXE9_PARCT</name>
<dbReference type="Proteomes" id="UP001152795">
    <property type="component" value="Unassembled WGS sequence"/>
</dbReference>
<dbReference type="AlphaFoldDB" id="A0A7D9EXE9"/>
<feature type="compositionally biased region" description="Low complexity" evidence="2">
    <location>
        <begin position="51"/>
        <end position="61"/>
    </location>
</feature>
<proteinExistence type="predicted"/>
<dbReference type="Gene3D" id="1.20.5.990">
    <property type="entry name" value="Nemo cc2-lz domain - 1d5 darpin complex"/>
    <property type="match status" value="1"/>
</dbReference>
<dbReference type="GO" id="GO:0006357">
    <property type="term" value="P:regulation of transcription by RNA polymerase II"/>
    <property type="evidence" value="ECO:0007669"/>
    <property type="project" value="TreeGrafter"/>
</dbReference>
<feature type="coiled-coil region" evidence="1">
    <location>
        <begin position="78"/>
        <end position="119"/>
    </location>
</feature>
<protein>
    <submittedName>
        <fullName evidence="3">Uncharacterized protein</fullName>
    </submittedName>
</protein>
<organism evidence="3 4">
    <name type="scientific">Paramuricea clavata</name>
    <name type="common">Red gorgonian</name>
    <name type="synonym">Violescent sea-whip</name>
    <dbReference type="NCBI Taxonomy" id="317549"/>
    <lineage>
        <taxon>Eukaryota</taxon>
        <taxon>Metazoa</taxon>
        <taxon>Cnidaria</taxon>
        <taxon>Anthozoa</taxon>
        <taxon>Octocorallia</taxon>
        <taxon>Malacalcyonacea</taxon>
        <taxon>Plexauridae</taxon>
        <taxon>Paramuricea</taxon>
    </lineage>
</organism>
<accession>A0A7D9EXE9</accession>
<evidence type="ECO:0000313" key="3">
    <source>
        <dbReference type="EMBL" id="CAB4019158.1"/>
    </source>
</evidence>
<dbReference type="OrthoDB" id="5969558at2759"/>
<comment type="caution">
    <text evidence="3">The sequence shown here is derived from an EMBL/GenBank/DDBJ whole genome shotgun (WGS) entry which is preliminary data.</text>
</comment>
<dbReference type="Pfam" id="PF16516">
    <property type="entry name" value="CC2-LZ"/>
    <property type="match status" value="1"/>
</dbReference>